<comment type="caution">
    <text evidence="3">The sequence shown here is derived from an EMBL/GenBank/DDBJ whole genome shotgun (WGS) entry which is preliminary data.</text>
</comment>
<evidence type="ECO:0000313" key="4">
    <source>
        <dbReference type="Proteomes" id="UP000295573"/>
    </source>
</evidence>
<keyword evidence="2" id="KW-0472">Membrane</keyword>
<dbReference type="AlphaFoldDB" id="A0A4R2IRV7"/>
<organism evidence="3 4">
    <name type="scientific">Kribbella antiqua</name>
    <dbReference type="NCBI Taxonomy" id="2512217"/>
    <lineage>
        <taxon>Bacteria</taxon>
        <taxon>Bacillati</taxon>
        <taxon>Actinomycetota</taxon>
        <taxon>Actinomycetes</taxon>
        <taxon>Propionibacteriales</taxon>
        <taxon>Kribbellaceae</taxon>
        <taxon>Kribbella</taxon>
    </lineage>
</organism>
<sequence length="221" mass="23205">MTSYSAAPPPAPKKTLTWLAIASFVVGVVLTGFFVWRIVATAPKSPTPVDGGVHVKLEKEGLTIYSSVPVLLPPCEVKDAHDADIPLRSPKGSEQISIGGETWYVVARSVSAVPPGDYVVNCEDSETNATYAVGPRSGVTAFVLSIFGAIGSFLIFLILGGILLGVGIVKNRRRNRPGNTFPTQGPGNYPPAPGAPGNYPPPGNTFPTQPYNPGPNPDRPS</sequence>
<keyword evidence="4" id="KW-1185">Reference proteome</keyword>
<dbReference type="RefSeq" id="WP_199237051.1">
    <property type="nucleotide sequence ID" value="NZ_SLWR01000006.1"/>
</dbReference>
<feature type="transmembrane region" description="Helical" evidence="2">
    <location>
        <begin position="16"/>
        <end position="39"/>
    </location>
</feature>
<gene>
    <name evidence="3" type="ORF">EV646_106128</name>
</gene>
<feature type="region of interest" description="Disordered" evidence="1">
    <location>
        <begin position="173"/>
        <end position="221"/>
    </location>
</feature>
<reference evidence="3 4" key="1">
    <citation type="journal article" date="2015" name="Stand. Genomic Sci.">
        <title>Genomic Encyclopedia of Bacterial and Archaeal Type Strains, Phase III: the genomes of soil and plant-associated and newly described type strains.</title>
        <authorList>
            <person name="Whitman W.B."/>
            <person name="Woyke T."/>
            <person name="Klenk H.P."/>
            <person name="Zhou Y."/>
            <person name="Lilburn T.G."/>
            <person name="Beck B.J."/>
            <person name="De Vos P."/>
            <person name="Vandamme P."/>
            <person name="Eisen J.A."/>
            <person name="Garrity G."/>
            <person name="Hugenholtz P."/>
            <person name="Kyrpides N.C."/>
        </authorList>
    </citation>
    <scope>NUCLEOTIDE SEQUENCE [LARGE SCALE GENOMIC DNA]</scope>
    <source>
        <strain evidence="3 4">VKM Ac-2541</strain>
    </source>
</reference>
<dbReference type="EMBL" id="SLWR01000006">
    <property type="protein sequence ID" value="TCO46889.1"/>
    <property type="molecule type" value="Genomic_DNA"/>
</dbReference>
<evidence type="ECO:0000313" key="3">
    <source>
        <dbReference type="EMBL" id="TCO46889.1"/>
    </source>
</evidence>
<evidence type="ECO:0000256" key="1">
    <source>
        <dbReference type="SAM" id="MobiDB-lite"/>
    </source>
</evidence>
<feature type="compositionally biased region" description="Pro residues" evidence="1">
    <location>
        <begin position="188"/>
        <end position="221"/>
    </location>
</feature>
<dbReference type="Proteomes" id="UP000295573">
    <property type="component" value="Unassembled WGS sequence"/>
</dbReference>
<keyword evidence="2" id="KW-1133">Transmembrane helix</keyword>
<evidence type="ECO:0000256" key="2">
    <source>
        <dbReference type="SAM" id="Phobius"/>
    </source>
</evidence>
<protein>
    <submittedName>
        <fullName evidence="3">Uncharacterized protein</fullName>
    </submittedName>
</protein>
<name>A0A4R2IRV7_9ACTN</name>
<feature type="transmembrane region" description="Helical" evidence="2">
    <location>
        <begin position="141"/>
        <end position="169"/>
    </location>
</feature>
<accession>A0A4R2IRV7</accession>
<proteinExistence type="predicted"/>
<keyword evidence="2" id="KW-0812">Transmembrane</keyword>